<keyword evidence="2" id="KW-1185">Reference proteome</keyword>
<dbReference type="OrthoDB" id="3991258at2759"/>
<organism evidence="1 2">
    <name type="scientific">Pichia californica</name>
    <dbReference type="NCBI Taxonomy" id="460514"/>
    <lineage>
        <taxon>Eukaryota</taxon>
        <taxon>Fungi</taxon>
        <taxon>Dikarya</taxon>
        <taxon>Ascomycota</taxon>
        <taxon>Saccharomycotina</taxon>
        <taxon>Pichiomycetes</taxon>
        <taxon>Pichiales</taxon>
        <taxon>Pichiaceae</taxon>
        <taxon>Pichia</taxon>
    </lineage>
</organism>
<protein>
    <submittedName>
        <fullName evidence="1">Uncharacterized protein</fullName>
    </submittedName>
</protein>
<name>A0A9P6WPP6_9ASCO</name>
<sequence>MRVSIIRFTQVTFGEILKNPKPPGYDILKNKFNKQLQELEQFFKYESKRKNLNHVESKDELILILDKFTNNKSQLLNKNFNNTQKKILLQAYAKAGKKINIHNKKKNEEQKQEIYDDNGSNLGDRMKLVLLMKRNWPLLEFVAKENGIEVRGNTAEEENWGFSDELEENEREDNKNLNNNKFNTARQSIRKEITESSDFNSFLRKLNKVHKTPGMHVLPTMTSFEAHPTISTIEIKDSEVKEFQKFLNIEKNKSKTRDELLFKAMNNYEWSSNLLSNQPRTLENKTFFTPVCVPGTNIIIQEFNLQLINDKQNLLKQQMHKVSIDKFDVMKIYADGSSGVLNNNNKAYWSGNIDNMYTLLNKLQHPTKFRKKLHKMIKTGWIPVSCEEREIVMVRNHNDFITSVIKNSSLFGILSVFIGLGVLSITGL</sequence>
<evidence type="ECO:0000313" key="1">
    <source>
        <dbReference type="EMBL" id="KAG0689878.1"/>
    </source>
</evidence>
<reference evidence="1" key="1">
    <citation type="submission" date="2020-11" db="EMBL/GenBank/DDBJ databases">
        <title>Kefir isolates.</title>
        <authorList>
            <person name="Marcisauskas S."/>
            <person name="Kim Y."/>
            <person name="Blasche S."/>
        </authorList>
    </citation>
    <scope>NUCLEOTIDE SEQUENCE</scope>
    <source>
        <strain evidence="1">Olga-1</strain>
    </source>
</reference>
<dbReference type="EMBL" id="PUHW01000056">
    <property type="protein sequence ID" value="KAG0689878.1"/>
    <property type="molecule type" value="Genomic_DNA"/>
</dbReference>
<dbReference type="Proteomes" id="UP000697127">
    <property type="component" value="Unassembled WGS sequence"/>
</dbReference>
<accession>A0A9P6WPP6</accession>
<proteinExistence type="predicted"/>
<dbReference type="AlphaFoldDB" id="A0A9P6WPP6"/>
<comment type="caution">
    <text evidence="1">The sequence shown here is derived from an EMBL/GenBank/DDBJ whole genome shotgun (WGS) entry which is preliminary data.</text>
</comment>
<gene>
    <name evidence="1" type="ORF">C6P40_004288</name>
</gene>
<evidence type="ECO:0000313" key="2">
    <source>
        <dbReference type="Proteomes" id="UP000697127"/>
    </source>
</evidence>